<comment type="caution">
    <text evidence="1">The sequence shown here is derived from an EMBL/GenBank/DDBJ whole genome shotgun (WGS) entry which is preliminary data.</text>
</comment>
<dbReference type="Proteomes" id="UP000314294">
    <property type="component" value="Unassembled WGS sequence"/>
</dbReference>
<accession>A0A4Z2HZQ4</accession>
<gene>
    <name evidence="1" type="ORF">EYF80_018712</name>
</gene>
<reference evidence="1 2" key="1">
    <citation type="submission" date="2019-03" db="EMBL/GenBank/DDBJ databases">
        <title>First draft genome of Liparis tanakae, snailfish: a comprehensive survey of snailfish specific genes.</title>
        <authorList>
            <person name="Kim W."/>
            <person name="Song I."/>
            <person name="Jeong J.-H."/>
            <person name="Kim D."/>
            <person name="Kim S."/>
            <person name="Ryu S."/>
            <person name="Song J.Y."/>
            <person name="Lee S.K."/>
        </authorList>
    </citation>
    <scope>NUCLEOTIDE SEQUENCE [LARGE SCALE GENOMIC DNA]</scope>
    <source>
        <tissue evidence="1">Muscle</tissue>
    </source>
</reference>
<protein>
    <submittedName>
        <fullName evidence="1">Uncharacterized protein</fullName>
    </submittedName>
</protein>
<evidence type="ECO:0000313" key="2">
    <source>
        <dbReference type="Proteomes" id="UP000314294"/>
    </source>
</evidence>
<name>A0A4Z2HZQ4_9TELE</name>
<dbReference type="EMBL" id="SRLO01000155">
    <property type="protein sequence ID" value="TNN71051.1"/>
    <property type="molecule type" value="Genomic_DNA"/>
</dbReference>
<proteinExistence type="predicted"/>
<sequence>MDNMAEVKGWRLISANLLAGAARGPGEKLGDTDRRAEGHRRRLTPRLIYSLTLGRVSGDTYC</sequence>
<dbReference type="AlphaFoldDB" id="A0A4Z2HZQ4"/>
<evidence type="ECO:0000313" key="1">
    <source>
        <dbReference type="EMBL" id="TNN71051.1"/>
    </source>
</evidence>
<organism evidence="1 2">
    <name type="scientific">Liparis tanakae</name>
    <name type="common">Tanaka's snailfish</name>
    <dbReference type="NCBI Taxonomy" id="230148"/>
    <lineage>
        <taxon>Eukaryota</taxon>
        <taxon>Metazoa</taxon>
        <taxon>Chordata</taxon>
        <taxon>Craniata</taxon>
        <taxon>Vertebrata</taxon>
        <taxon>Euteleostomi</taxon>
        <taxon>Actinopterygii</taxon>
        <taxon>Neopterygii</taxon>
        <taxon>Teleostei</taxon>
        <taxon>Neoteleostei</taxon>
        <taxon>Acanthomorphata</taxon>
        <taxon>Eupercaria</taxon>
        <taxon>Perciformes</taxon>
        <taxon>Cottioidei</taxon>
        <taxon>Cottales</taxon>
        <taxon>Liparidae</taxon>
        <taxon>Liparis</taxon>
    </lineage>
</organism>
<keyword evidence="2" id="KW-1185">Reference proteome</keyword>